<dbReference type="Pfam" id="PF19054">
    <property type="entry name" value="DUF5753"/>
    <property type="match status" value="1"/>
</dbReference>
<organism evidence="2 3">
    <name type="scientific">Planosporangium mesophilum</name>
    <dbReference type="NCBI Taxonomy" id="689768"/>
    <lineage>
        <taxon>Bacteria</taxon>
        <taxon>Bacillati</taxon>
        <taxon>Actinomycetota</taxon>
        <taxon>Actinomycetes</taxon>
        <taxon>Micromonosporales</taxon>
        <taxon>Micromonosporaceae</taxon>
        <taxon>Planosporangium</taxon>
    </lineage>
</organism>
<dbReference type="InterPro" id="IPR043917">
    <property type="entry name" value="DUF5753"/>
</dbReference>
<dbReference type="GO" id="GO:0003677">
    <property type="term" value="F:DNA binding"/>
    <property type="evidence" value="ECO:0007669"/>
    <property type="project" value="InterPro"/>
</dbReference>
<dbReference type="InterPro" id="IPR001387">
    <property type="entry name" value="Cro/C1-type_HTH"/>
</dbReference>
<dbReference type="InterPro" id="IPR010982">
    <property type="entry name" value="Lambda_DNA-bd_dom_sf"/>
</dbReference>
<dbReference type="Pfam" id="PF13560">
    <property type="entry name" value="HTH_31"/>
    <property type="match status" value="1"/>
</dbReference>
<dbReference type="Gene3D" id="1.10.260.40">
    <property type="entry name" value="lambda repressor-like DNA-binding domains"/>
    <property type="match status" value="1"/>
</dbReference>
<dbReference type="SUPFAM" id="SSF47413">
    <property type="entry name" value="lambda repressor-like DNA-binding domains"/>
    <property type="match status" value="1"/>
</dbReference>
<comment type="caution">
    <text evidence="2">The sequence shown here is derived from an EMBL/GenBank/DDBJ whole genome shotgun (WGS) entry which is preliminary data.</text>
</comment>
<dbReference type="CDD" id="cd00093">
    <property type="entry name" value="HTH_XRE"/>
    <property type="match status" value="1"/>
</dbReference>
<protein>
    <submittedName>
        <fullName evidence="2">Transcriptional regulator</fullName>
    </submittedName>
</protein>
<dbReference type="EMBL" id="BOON01000003">
    <property type="protein sequence ID" value="GII20799.1"/>
    <property type="molecule type" value="Genomic_DNA"/>
</dbReference>
<evidence type="ECO:0000259" key="1">
    <source>
        <dbReference type="PROSITE" id="PS50943"/>
    </source>
</evidence>
<proteinExistence type="predicted"/>
<sequence>MQQARQALGQRLRDIRVEAGLSARTLGRLMGRHPSKVSRIEHGVTPPSAADIRAWCGHCGATDQVDDMVASLRAVEGMYVELRRLTRTGMRHHQKSRVPLYERTRLFRIYEPGAIPGLFQTPNYARTLLGRIMAFNGIPDDREEAVAARMDRQRVVHSGEHRFAVILEEWALRCRIGSAEMMAGQLGHLINVASFPSVSLGIIPANIDRTMWSSPGFWIFDEDRVEIETPSAELTITQPREIAVYARTFAELSSMAVYGAAARSLITAAINDLGADEDG</sequence>
<keyword evidence="3" id="KW-1185">Reference proteome</keyword>
<dbReference type="SMART" id="SM00530">
    <property type="entry name" value="HTH_XRE"/>
    <property type="match status" value="1"/>
</dbReference>
<reference evidence="2" key="1">
    <citation type="submission" date="2021-01" db="EMBL/GenBank/DDBJ databases">
        <title>Whole genome shotgun sequence of Planosporangium mesophilum NBRC 109066.</title>
        <authorList>
            <person name="Komaki H."/>
            <person name="Tamura T."/>
        </authorList>
    </citation>
    <scope>NUCLEOTIDE SEQUENCE</scope>
    <source>
        <strain evidence="2">NBRC 109066</strain>
    </source>
</reference>
<evidence type="ECO:0000313" key="2">
    <source>
        <dbReference type="EMBL" id="GII20799.1"/>
    </source>
</evidence>
<feature type="domain" description="HTH cro/C1-type" evidence="1">
    <location>
        <begin position="12"/>
        <end position="65"/>
    </location>
</feature>
<dbReference type="PROSITE" id="PS50943">
    <property type="entry name" value="HTH_CROC1"/>
    <property type="match status" value="1"/>
</dbReference>
<evidence type="ECO:0000313" key="3">
    <source>
        <dbReference type="Proteomes" id="UP000599074"/>
    </source>
</evidence>
<gene>
    <name evidence="2" type="ORF">Pme01_03960</name>
</gene>
<dbReference type="AlphaFoldDB" id="A0A8J3T6J5"/>
<name>A0A8J3T6J5_9ACTN</name>
<accession>A0A8J3T6J5</accession>
<dbReference type="Proteomes" id="UP000599074">
    <property type="component" value="Unassembled WGS sequence"/>
</dbReference>